<evidence type="ECO:0000256" key="6">
    <source>
        <dbReference type="ARBA" id="ARBA00022679"/>
    </source>
</evidence>
<dbReference type="FunFam" id="3.30.200.20:FF:000307">
    <property type="entry name" value="pollen receptor-like kinase 1"/>
    <property type="match status" value="1"/>
</dbReference>
<keyword evidence="23" id="KW-1185">Reference proteome</keyword>
<evidence type="ECO:0000256" key="16">
    <source>
        <dbReference type="ARBA" id="ARBA00047899"/>
    </source>
</evidence>
<dbReference type="GO" id="GO:0005524">
    <property type="term" value="F:ATP binding"/>
    <property type="evidence" value="ECO:0007669"/>
    <property type="project" value="UniProtKB-UniRule"/>
</dbReference>
<feature type="transmembrane region" description="Helical" evidence="20">
    <location>
        <begin position="288"/>
        <end position="314"/>
    </location>
</feature>
<comment type="catalytic activity">
    <reaction evidence="16">
        <text>L-threonyl-[protein] + ATP = O-phospho-L-threonyl-[protein] + ADP + H(+)</text>
        <dbReference type="Rhea" id="RHEA:46608"/>
        <dbReference type="Rhea" id="RHEA-COMP:11060"/>
        <dbReference type="Rhea" id="RHEA-COMP:11605"/>
        <dbReference type="ChEBI" id="CHEBI:15378"/>
        <dbReference type="ChEBI" id="CHEBI:30013"/>
        <dbReference type="ChEBI" id="CHEBI:30616"/>
        <dbReference type="ChEBI" id="CHEBI:61977"/>
        <dbReference type="ChEBI" id="CHEBI:456216"/>
        <dbReference type="EC" id="2.7.11.1"/>
    </reaction>
</comment>
<dbReference type="PANTHER" id="PTHR48007">
    <property type="entry name" value="LEUCINE-RICH REPEAT RECEPTOR-LIKE PROTEIN KINASE PXC1"/>
    <property type="match status" value="1"/>
</dbReference>
<dbReference type="Pfam" id="PF07714">
    <property type="entry name" value="PK_Tyr_Ser-Thr"/>
    <property type="match status" value="1"/>
</dbReference>
<keyword evidence="15" id="KW-0675">Receptor</keyword>
<dbReference type="Proteomes" id="UP000187609">
    <property type="component" value="Unassembled WGS sequence"/>
</dbReference>
<keyword evidence="11" id="KW-0418">Kinase</keyword>
<evidence type="ECO:0000256" key="14">
    <source>
        <dbReference type="ARBA" id="ARBA00023136"/>
    </source>
</evidence>
<dbReference type="InterPro" id="IPR001611">
    <property type="entry name" value="Leu-rich_rpt"/>
</dbReference>
<feature type="binding site" evidence="18">
    <location>
        <position position="419"/>
    </location>
    <ligand>
        <name>ATP</name>
        <dbReference type="ChEBI" id="CHEBI:30616"/>
    </ligand>
</feature>
<proteinExistence type="inferred from homology"/>
<evidence type="ECO:0000256" key="7">
    <source>
        <dbReference type="ARBA" id="ARBA00022692"/>
    </source>
</evidence>
<dbReference type="PROSITE" id="PS00107">
    <property type="entry name" value="PROTEIN_KINASE_ATP"/>
    <property type="match status" value="1"/>
</dbReference>
<keyword evidence="5" id="KW-0433">Leucine-rich repeat</keyword>
<dbReference type="Gene3D" id="3.30.200.20">
    <property type="entry name" value="Phosphorylase Kinase, domain 1"/>
    <property type="match status" value="1"/>
</dbReference>
<dbReference type="AlphaFoldDB" id="A0A1J6IEB8"/>
<comment type="subcellular location">
    <subcellularLocation>
        <location evidence="1">Membrane</location>
        <topology evidence="1">Single-pass membrane protein</topology>
    </subcellularLocation>
</comment>
<evidence type="ECO:0000256" key="2">
    <source>
        <dbReference type="ARBA" id="ARBA00008684"/>
    </source>
</evidence>
<dbReference type="EC" id="2.7.11.1" evidence="3"/>
<comment type="catalytic activity">
    <reaction evidence="17">
        <text>L-seryl-[protein] + ATP = O-phospho-L-seryl-[protein] + ADP + H(+)</text>
        <dbReference type="Rhea" id="RHEA:17989"/>
        <dbReference type="Rhea" id="RHEA-COMP:9863"/>
        <dbReference type="Rhea" id="RHEA-COMP:11604"/>
        <dbReference type="ChEBI" id="CHEBI:15378"/>
        <dbReference type="ChEBI" id="CHEBI:29999"/>
        <dbReference type="ChEBI" id="CHEBI:30616"/>
        <dbReference type="ChEBI" id="CHEBI:83421"/>
        <dbReference type="ChEBI" id="CHEBI:456216"/>
        <dbReference type="EC" id="2.7.11.1"/>
    </reaction>
</comment>
<keyword evidence="13 20" id="KW-1133">Transmembrane helix</keyword>
<feature type="compositionally biased region" description="Basic and acidic residues" evidence="19">
    <location>
        <begin position="360"/>
        <end position="370"/>
    </location>
</feature>
<evidence type="ECO:0000256" key="17">
    <source>
        <dbReference type="ARBA" id="ARBA00048679"/>
    </source>
</evidence>
<evidence type="ECO:0000256" key="10">
    <source>
        <dbReference type="ARBA" id="ARBA00022741"/>
    </source>
</evidence>
<gene>
    <name evidence="22" type="primary">PRK2</name>
    <name evidence="22" type="ORF">A4A49_15050</name>
</gene>
<dbReference type="SUPFAM" id="SSF52058">
    <property type="entry name" value="L domain-like"/>
    <property type="match status" value="1"/>
</dbReference>
<dbReference type="InterPro" id="IPR001245">
    <property type="entry name" value="Ser-Thr/Tyr_kinase_cat_dom"/>
</dbReference>
<sequence>MPSLQRKPYYYYFSFVAAFCKGAHRQVCAPPLLVYAMSAAYRYSNHNRHHLQHQRHRLLLLTVLLAAAVVSASSGSSEAEILLRFSKSLSKNDAFSNWNPNVPPCDKKTDNNNWENVICENGFVFGLRLENKGLSGTIDVDALKDLANFRTISLINNNFEGPLPIMSKLAGLKTAYFSNNKFSGQIDNNVFEGMHWLKKLHIANNQFTGEVPSIFGQLPKLTELRLENNKFEGQLPDFNQERIMDMNFSNNSLMGPIPRGLSSLKPSSFEGNDLCDGPLSKCTSEPKIALWTIILVVIAVAAAIAAIIVVIVILRQRKQTPETEARSGAANNSPGGATHQKAPSADLDKMEQGQVVAPDRSPEGGKRPEQAQKIQFLKDDTEKFDLPDLLKASAEILGSGIFGSTYKAALSTGPVMVVKRFRQMNNVGKEDFHEHMRRLGRLSHNNLLPIVAFYYRKEEKLLVSEYVNNVSLAVHLHGNKSRGQPSLDWPARLKIVKGVAKGLLYLYNELPSLTAPHGHLKSSNVLLNESYEPLLTDYTLLPVVNLEHAQEHMIAYKSPEFKHSGRITRKTDVWTFGVLILEILTGKFPSNFLQQGKGSDTDLATWVQSVVNEDSSNVDVFEKDMRGTKNSEGEMMKLLKIGLSCCELDMDKRFDMKEAMDRIEEVKEREGDDDFYSSYASEADMRSSRGLSDDFSQVSLNI</sequence>
<organism evidence="22 23">
    <name type="scientific">Nicotiana attenuata</name>
    <name type="common">Coyote tobacco</name>
    <dbReference type="NCBI Taxonomy" id="49451"/>
    <lineage>
        <taxon>Eukaryota</taxon>
        <taxon>Viridiplantae</taxon>
        <taxon>Streptophyta</taxon>
        <taxon>Embryophyta</taxon>
        <taxon>Tracheophyta</taxon>
        <taxon>Spermatophyta</taxon>
        <taxon>Magnoliopsida</taxon>
        <taxon>eudicotyledons</taxon>
        <taxon>Gunneridae</taxon>
        <taxon>Pentapetalae</taxon>
        <taxon>asterids</taxon>
        <taxon>lamiids</taxon>
        <taxon>Solanales</taxon>
        <taxon>Solanaceae</taxon>
        <taxon>Nicotianoideae</taxon>
        <taxon>Nicotianeae</taxon>
        <taxon>Nicotiana</taxon>
    </lineage>
</organism>
<evidence type="ECO:0000313" key="23">
    <source>
        <dbReference type="Proteomes" id="UP000187609"/>
    </source>
</evidence>
<dbReference type="InterPro" id="IPR032675">
    <property type="entry name" value="LRR_dom_sf"/>
</dbReference>
<evidence type="ECO:0000256" key="19">
    <source>
        <dbReference type="SAM" id="MobiDB-lite"/>
    </source>
</evidence>
<dbReference type="SMR" id="A0A1J6IEB8"/>
<dbReference type="Gramene" id="OIT03405">
    <property type="protein sequence ID" value="OIT03405"/>
    <property type="gene ID" value="A4A49_15050"/>
</dbReference>
<keyword evidence="12 18" id="KW-0067">ATP-binding</keyword>
<keyword evidence="14 20" id="KW-0472">Membrane</keyword>
<comment type="caution">
    <text evidence="22">The sequence shown here is derived from an EMBL/GenBank/DDBJ whole genome shotgun (WGS) entry which is preliminary data.</text>
</comment>
<dbReference type="InterPro" id="IPR017441">
    <property type="entry name" value="Protein_kinase_ATP_BS"/>
</dbReference>
<feature type="region of interest" description="Disordered" evidence="19">
    <location>
        <begin position="321"/>
        <end position="370"/>
    </location>
</feature>
<feature type="domain" description="Protein kinase" evidence="21">
    <location>
        <begin position="391"/>
        <end position="676"/>
    </location>
</feature>
<evidence type="ECO:0000256" key="11">
    <source>
        <dbReference type="ARBA" id="ARBA00022777"/>
    </source>
</evidence>
<name>A0A1J6IEB8_NICAT</name>
<keyword evidence="8" id="KW-0732">Signal</keyword>
<evidence type="ECO:0000256" key="18">
    <source>
        <dbReference type="PROSITE-ProRule" id="PRU10141"/>
    </source>
</evidence>
<dbReference type="OrthoDB" id="418615at2759"/>
<dbReference type="Gene3D" id="3.80.10.10">
    <property type="entry name" value="Ribonuclease Inhibitor"/>
    <property type="match status" value="2"/>
</dbReference>
<dbReference type="KEGG" id="nau:109225498"/>
<evidence type="ECO:0000256" key="13">
    <source>
        <dbReference type="ARBA" id="ARBA00022989"/>
    </source>
</evidence>
<keyword evidence="9" id="KW-0677">Repeat</keyword>
<keyword evidence="10 18" id="KW-0547">Nucleotide-binding</keyword>
<feature type="region of interest" description="Disordered" evidence="19">
    <location>
        <begin position="682"/>
        <end position="702"/>
    </location>
</feature>
<dbReference type="GeneID" id="109225498"/>
<evidence type="ECO:0000313" key="22">
    <source>
        <dbReference type="EMBL" id="OIT03405.1"/>
    </source>
</evidence>
<comment type="similarity">
    <text evidence="2">Belongs to the protein kinase superfamily. Ser/Thr protein kinase family.</text>
</comment>
<dbReference type="FunFam" id="1.10.510.10:FF:000480">
    <property type="entry name" value="Pollen receptor-like kinase 1"/>
    <property type="match status" value="1"/>
</dbReference>
<dbReference type="GO" id="GO:0004674">
    <property type="term" value="F:protein serine/threonine kinase activity"/>
    <property type="evidence" value="ECO:0007669"/>
    <property type="project" value="UniProtKB-EC"/>
</dbReference>
<evidence type="ECO:0000256" key="5">
    <source>
        <dbReference type="ARBA" id="ARBA00022614"/>
    </source>
</evidence>
<reference evidence="22" key="1">
    <citation type="submission" date="2016-11" db="EMBL/GenBank/DDBJ databases">
        <title>The genome of Nicotiana attenuata.</title>
        <authorList>
            <person name="Xu S."/>
            <person name="Brockmoeller T."/>
            <person name="Gaquerel E."/>
            <person name="Navarro A."/>
            <person name="Kuhl H."/>
            <person name="Gase K."/>
            <person name="Ling Z."/>
            <person name="Zhou W."/>
            <person name="Kreitzer C."/>
            <person name="Stanke M."/>
            <person name="Tang H."/>
            <person name="Lyons E."/>
            <person name="Pandey P."/>
            <person name="Pandey S.P."/>
            <person name="Timmermann B."/>
            <person name="Baldwin I.T."/>
        </authorList>
    </citation>
    <scope>NUCLEOTIDE SEQUENCE [LARGE SCALE GENOMIC DNA]</scope>
    <source>
        <strain evidence="22">UT</strain>
    </source>
</reference>
<evidence type="ECO:0000256" key="8">
    <source>
        <dbReference type="ARBA" id="ARBA00022729"/>
    </source>
</evidence>
<protein>
    <recommendedName>
        <fullName evidence="3">non-specific serine/threonine protein kinase</fullName>
        <ecNumber evidence="3">2.7.11.1</ecNumber>
    </recommendedName>
</protein>
<dbReference type="GO" id="GO:0016020">
    <property type="term" value="C:membrane"/>
    <property type="evidence" value="ECO:0007669"/>
    <property type="project" value="UniProtKB-SubCell"/>
</dbReference>
<evidence type="ECO:0000256" key="15">
    <source>
        <dbReference type="ARBA" id="ARBA00023170"/>
    </source>
</evidence>
<dbReference type="Gene3D" id="1.10.510.10">
    <property type="entry name" value="Transferase(Phosphotransferase) domain 1"/>
    <property type="match status" value="1"/>
</dbReference>
<keyword evidence="4" id="KW-0597">Phosphoprotein</keyword>
<dbReference type="EMBL" id="MJEQ01037187">
    <property type="protein sequence ID" value="OIT03405.1"/>
    <property type="molecule type" value="Genomic_DNA"/>
</dbReference>
<evidence type="ECO:0000256" key="1">
    <source>
        <dbReference type="ARBA" id="ARBA00004167"/>
    </source>
</evidence>
<dbReference type="Pfam" id="PF00560">
    <property type="entry name" value="LRR_1"/>
    <property type="match status" value="1"/>
</dbReference>
<dbReference type="InterPro" id="IPR011009">
    <property type="entry name" value="Kinase-like_dom_sf"/>
</dbReference>
<keyword evidence="7 20" id="KW-0812">Transmembrane</keyword>
<dbReference type="InterPro" id="IPR000719">
    <property type="entry name" value="Prot_kinase_dom"/>
</dbReference>
<evidence type="ECO:0000256" key="20">
    <source>
        <dbReference type="SAM" id="Phobius"/>
    </source>
</evidence>
<evidence type="ECO:0000256" key="3">
    <source>
        <dbReference type="ARBA" id="ARBA00012513"/>
    </source>
</evidence>
<evidence type="ECO:0000256" key="4">
    <source>
        <dbReference type="ARBA" id="ARBA00022553"/>
    </source>
</evidence>
<dbReference type="OMA" id="RAGNIWG"/>
<dbReference type="PANTHER" id="PTHR48007:SF19">
    <property type="entry name" value="POLLEN RECEPTOR-LIKE KINASE 5"/>
    <property type="match status" value="1"/>
</dbReference>
<dbReference type="InterPro" id="IPR046959">
    <property type="entry name" value="PRK1-6/SRF4-like"/>
</dbReference>
<evidence type="ECO:0000259" key="21">
    <source>
        <dbReference type="PROSITE" id="PS50011"/>
    </source>
</evidence>
<accession>A0A1J6IEB8</accession>
<keyword evidence="6" id="KW-0808">Transferase</keyword>
<dbReference type="SUPFAM" id="SSF56112">
    <property type="entry name" value="Protein kinase-like (PK-like)"/>
    <property type="match status" value="1"/>
</dbReference>
<dbReference type="STRING" id="49451.A0A1J6IEB8"/>
<dbReference type="PROSITE" id="PS50011">
    <property type="entry name" value="PROTEIN_KINASE_DOM"/>
    <property type="match status" value="1"/>
</dbReference>
<evidence type="ECO:0000256" key="9">
    <source>
        <dbReference type="ARBA" id="ARBA00022737"/>
    </source>
</evidence>
<evidence type="ECO:0000256" key="12">
    <source>
        <dbReference type="ARBA" id="ARBA00022840"/>
    </source>
</evidence>